<dbReference type="InterPro" id="IPR001128">
    <property type="entry name" value="Cyt_P450"/>
</dbReference>
<dbReference type="EMBL" id="JBBPBK010000014">
    <property type="protein sequence ID" value="KAK9271278.1"/>
    <property type="molecule type" value="Genomic_DNA"/>
</dbReference>
<dbReference type="PRINTS" id="PR00465">
    <property type="entry name" value="EP450IV"/>
</dbReference>
<feature type="chain" id="PRO_5042882861" description="Cytochrome P450" evidence="13">
    <location>
        <begin position="18"/>
        <end position="475"/>
    </location>
</feature>
<keyword evidence="4 12" id="KW-0349">Heme</keyword>
<evidence type="ECO:0000256" key="2">
    <source>
        <dbReference type="ARBA" id="ARBA00004370"/>
    </source>
</evidence>
<dbReference type="Pfam" id="PF00067">
    <property type="entry name" value="p450"/>
    <property type="match status" value="1"/>
</dbReference>
<dbReference type="Gene3D" id="1.10.630.10">
    <property type="entry name" value="Cytochrome P450"/>
    <property type="match status" value="1"/>
</dbReference>
<evidence type="ECO:0000256" key="1">
    <source>
        <dbReference type="ARBA" id="ARBA00001971"/>
    </source>
</evidence>
<gene>
    <name evidence="14" type="ORF">L1049_026868</name>
</gene>
<dbReference type="GO" id="GO:0005506">
    <property type="term" value="F:iron ion binding"/>
    <property type="evidence" value="ECO:0007669"/>
    <property type="project" value="InterPro"/>
</dbReference>
<keyword evidence="13" id="KW-0732">Signal</keyword>
<evidence type="ECO:0000256" key="5">
    <source>
        <dbReference type="ARBA" id="ARBA00022692"/>
    </source>
</evidence>
<keyword evidence="7" id="KW-1133">Transmembrane helix</keyword>
<dbReference type="GO" id="GO:0020037">
    <property type="term" value="F:heme binding"/>
    <property type="evidence" value="ECO:0007669"/>
    <property type="project" value="InterPro"/>
</dbReference>
<dbReference type="InterPro" id="IPR036396">
    <property type="entry name" value="Cyt_P450_sf"/>
</dbReference>
<dbReference type="Proteomes" id="UP001415857">
    <property type="component" value="Unassembled WGS sequence"/>
</dbReference>
<evidence type="ECO:0000256" key="10">
    <source>
        <dbReference type="ARBA" id="ARBA00023033"/>
    </source>
</evidence>
<organism evidence="14 15">
    <name type="scientific">Liquidambar formosana</name>
    <name type="common">Formosan gum</name>
    <dbReference type="NCBI Taxonomy" id="63359"/>
    <lineage>
        <taxon>Eukaryota</taxon>
        <taxon>Viridiplantae</taxon>
        <taxon>Streptophyta</taxon>
        <taxon>Embryophyta</taxon>
        <taxon>Tracheophyta</taxon>
        <taxon>Spermatophyta</taxon>
        <taxon>Magnoliopsida</taxon>
        <taxon>eudicotyledons</taxon>
        <taxon>Gunneridae</taxon>
        <taxon>Pentapetalae</taxon>
        <taxon>Saxifragales</taxon>
        <taxon>Altingiaceae</taxon>
        <taxon>Liquidambar</taxon>
    </lineage>
</organism>
<evidence type="ECO:0000256" key="11">
    <source>
        <dbReference type="ARBA" id="ARBA00023136"/>
    </source>
</evidence>
<dbReference type="GO" id="GO:0010268">
    <property type="term" value="P:brassinosteroid homeostasis"/>
    <property type="evidence" value="ECO:0007669"/>
    <property type="project" value="TreeGrafter"/>
</dbReference>
<name>A0AAP0NE54_LIQFO</name>
<evidence type="ECO:0000256" key="7">
    <source>
        <dbReference type="ARBA" id="ARBA00022989"/>
    </source>
</evidence>
<evidence type="ECO:0008006" key="16">
    <source>
        <dbReference type="Google" id="ProtNLM"/>
    </source>
</evidence>
<evidence type="ECO:0000256" key="6">
    <source>
        <dbReference type="ARBA" id="ARBA00022723"/>
    </source>
</evidence>
<dbReference type="CDD" id="cd11043">
    <property type="entry name" value="CYP90-like"/>
    <property type="match status" value="1"/>
</dbReference>
<evidence type="ECO:0000256" key="8">
    <source>
        <dbReference type="ARBA" id="ARBA00023002"/>
    </source>
</evidence>
<evidence type="ECO:0000313" key="14">
    <source>
        <dbReference type="EMBL" id="KAK9271278.1"/>
    </source>
</evidence>
<keyword evidence="8" id="KW-0560">Oxidoreductase</keyword>
<protein>
    <recommendedName>
        <fullName evidence="16">Cytochrome P450</fullName>
    </recommendedName>
</protein>
<comment type="subcellular location">
    <subcellularLocation>
        <location evidence="2">Membrane</location>
    </subcellularLocation>
</comment>
<dbReference type="FunFam" id="1.10.630.10:FF:000020">
    <property type="entry name" value="Cytochrome P450 family protein"/>
    <property type="match status" value="1"/>
</dbReference>
<dbReference type="PANTHER" id="PTHR24286">
    <property type="entry name" value="CYTOCHROME P450 26"/>
    <property type="match status" value="1"/>
</dbReference>
<keyword evidence="11" id="KW-0472">Membrane</keyword>
<dbReference type="GO" id="GO:0016020">
    <property type="term" value="C:membrane"/>
    <property type="evidence" value="ECO:0007669"/>
    <property type="project" value="UniProtKB-SubCell"/>
</dbReference>
<feature type="signal peptide" evidence="13">
    <location>
        <begin position="1"/>
        <end position="17"/>
    </location>
</feature>
<sequence length="475" mass="53897">MWSVWLCVMSILIVCFTQWVYRWRNPKCKGKLPPGSMGFPLIGETIQFVIPNKSIDIPPFIKKRMKQYGPLFKTSLVGRQVVISSDPEFNYFIFQQEGKLVELWYLDSFAKLLSQDSSSITSTGYIHKYLRNVILNHFGTETLKEKLMTKLEYMISGRLQAWSRLPNVEVKTATSAMVFDFTAEQLFSYEPEKYPGENLGETFCNFIQGLMSVPLNIPGTAFHKCLKNQKRGIKLICDLMKERRAFPENCKGDFLDQIMKDMKTEKFLTDDFVVSMMFGLLLASFETISATLTLAIKLLTDNPAVVQELKEEHEAILASRENADSGLSWTEYKSLTFTHHVISETLRLASVAPGILRRAIKDIEINGYTIPKGWTIMVVPAAIQLNPNTYEDPLAFNPWRWKDMGANVTAKNFIAFGGGARSCTGAEFSKVLMAVFLHIFVTKYRWTKLKGGEVVRTPALGFGNGFHIQVSEKEG</sequence>
<keyword evidence="5" id="KW-0812">Transmembrane</keyword>
<dbReference type="SUPFAM" id="SSF48264">
    <property type="entry name" value="Cytochrome P450"/>
    <property type="match status" value="1"/>
</dbReference>
<dbReference type="GO" id="GO:0016125">
    <property type="term" value="P:sterol metabolic process"/>
    <property type="evidence" value="ECO:0007669"/>
    <property type="project" value="TreeGrafter"/>
</dbReference>
<dbReference type="InterPro" id="IPR002403">
    <property type="entry name" value="Cyt_P450_E_grp-IV"/>
</dbReference>
<evidence type="ECO:0000256" key="12">
    <source>
        <dbReference type="PIRSR" id="PIRSR602403-1"/>
    </source>
</evidence>
<dbReference type="AlphaFoldDB" id="A0AAP0NE54"/>
<evidence type="ECO:0000256" key="13">
    <source>
        <dbReference type="SAM" id="SignalP"/>
    </source>
</evidence>
<keyword evidence="9 12" id="KW-0408">Iron</keyword>
<proteinExistence type="inferred from homology"/>
<dbReference type="PANTHER" id="PTHR24286:SF90">
    <property type="entry name" value="CYTOCHROME P450"/>
    <property type="match status" value="1"/>
</dbReference>
<reference evidence="14 15" key="1">
    <citation type="journal article" date="2024" name="Plant J.">
        <title>Genome sequences and population genomics reveal climatic adaptation and genomic divergence between two closely related sweetgum species.</title>
        <authorList>
            <person name="Xu W.Q."/>
            <person name="Ren C.Q."/>
            <person name="Zhang X.Y."/>
            <person name="Comes H.P."/>
            <person name="Liu X.H."/>
            <person name="Li Y.G."/>
            <person name="Kettle C.J."/>
            <person name="Jalonen R."/>
            <person name="Gaisberger H."/>
            <person name="Ma Y.Z."/>
            <person name="Qiu Y.X."/>
        </authorList>
    </citation>
    <scope>NUCLEOTIDE SEQUENCE [LARGE SCALE GENOMIC DNA]</scope>
    <source>
        <strain evidence="14">Hangzhou</strain>
    </source>
</reference>
<keyword evidence="15" id="KW-1185">Reference proteome</keyword>
<comment type="similarity">
    <text evidence="3">Belongs to the cytochrome P450 family.</text>
</comment>
<dbReference type="PRINTS" id="PR00385">
    <property type="entry name" value="P450"/>
</dbReference>
<comment type="cofactor">
    <cofactor evidence="1 12">
        <name>heme</name>
        <dbReference type="ChEBI" id="CHEBI:30413"/>
    </cofactor>
</comment>
<dbReference type="GO" id="GO:0004497">
    <property type="term" value="F:monooxygenase activity"/>
    <property type="evidence" value="ECO:0007669"/>
    <property type="project" value="UniProtKB-KW"/>
</dbReference>
<keyword evidence="10" id="KW-0503">Monooxygenase</keyword>
<keyword evidence="6 12" id="KW-0479">Metal-binding</keyword>
<dbReference type="GO" id="GO:0016705">
    <property type="term" value="F:oxidoreductase activity, acting on paired donors, with incorporation or reduction of molecular oxygen"/>
    <property type="evidence" value="ECO:0007669"/>
    <property type="project" value="InterPro"/>
</dbReference>
<comment type="caution">
    <text evidence="14">The sequence shown here is derived from an EMBL/GenBank/DDBJ whole genome shotgun (WGS) entry which is preliminary data.</text>
</comment>
<feature type="binding site" description="axial binding residue" evidence="12">
    <location>
        <position position="423"/>
    </location>
    <ligand>
        <name>heme</name>
        <dbReference type="ChEBI" id="CHEBI:30413"/>
    </ligand>
    <ligandPart>
        <name>Fe</name>
        <dbReference type="ChEBI" id="CHEBI:18248"/>
    </ligandPart>
</feature>
<evidence type="ECO:0000256" key="9">
    <source>
        <dbReference type="ARBA" id="ARBA00023004"/>
    </source>
</evidence>
<dbReference type="GO" id="GO:0016132">
    <property type="term" value="P:brassinosteroid biosynthetic process"/>
    <property type="evidence" value="ECO:0007669"/>
    <property type="project" value="TreeGrafter"/>
</dbReference>
<evidence type="ECO:0000256" key="4">
    <source>
        <dbReference type="ARBA" id="ARBA00022617"/>
    </source>
</evidence>
<evidence type="ECO:0000313" key="15">
    <source>
        <dbReference type="Proteomes" id="UP001415857"/>
    </source>
</evidence>
<evidence type="ECO:0000256" key="3">
    <source>
        <dbReference type="ARBA" id="ARBA00010617"/>
    </source>
</evidence>
<accession>A0AAP0NE54</accession>